<feature type="domain" description="Sugar fermentation stimulation protein C-terminal" evidence="2">
    <location>
        <begin position="85"/>
        <end position="221"/>
    </location>
</feature>
<reference evidence="4" key="1">
    <citation type="journal article" date="2022" name="Nat. Microbiol.">
        <title>Unique mobile elements and scalable gene flow at the prokaryote-eukaryote boundary revealed by circularized Asgard archaea genomes.</title>
        <authorList>
            <person name="Wu F."/>
            <person name="Speth D.R."/>
            <person name="Philosof A."/>
            <person name="Cremiere A."/>
            <person name="Narayanan A."/>
            <person name="Barco R.A."/>
            <person name="Connon S.A."/>
            <person name="Amend J.P."/>
            <person name="Antoshechkin I.A."/>
            <person name="Orphan V.J."/>
        </authorList>
    </citation>
    <scope>NUCLEOTIDE SEQUENCE</scope>
    <source>
        <strain evidence="4">PR6</strain>
    </source>
</reference>
<dbReference type="InterPro" id="IPR005224">
    <property type="entry name" value="SfsA"/>
</dbReference>
<evidence type="ECO:0000256" key="1">
    <source>
        <dbReference type="HAMAP-Rule" id="MF_00095"/>
    </source>
</evidence>
<proteinExistence type="inferred from homology"/>
<evidence type="ECO:0000313" key="4">
    <source>
        <dbReference type="EMBL" id="UJG43767.1"/>
    </source>
</evidence>
<evidence type="ECO:0000259" key="3">
    <source>
        <dbReference type="Pfam" id="PF17746"/>
    </source>
</evidence>
<protein>
    <recommendedName>
        <fullName evidence="1">Sugar fermentation stimulation protein homolog</fullName>
    </recommendedName>
</protein>
<gene>
    <name evidence="1 4" type="primary">sfsA</name>
    <name evidence="4" type="ORF">K9W46_00955</name>
</gene>
<dbReference type="AlphaFoldDB" id="A0A9Y1FNH8"/>
<dbReference type="Pfam" id="PF03749">
    <property type="entry name" value="SfsA"/>
    <property type="match status" value="1"/>
</dbReference>
<dbReference type="Pfam" id="PF17746">
    <property type="entry name" value="SfsA_N"/>
    <property type="match status" value="1"/>
</dbReference>
<organism evidence="4">
    <name type="scientific">Candidatus Heimdallarchaeum endolithica</name>
    <dbReference type="NCBI Taxonomy" id="2876572"/>
    <lineage>
        <taxon>Archaea</taxon>
        <taxon>Promethearchaeati</taxon>
        <taxon>Candidatus Heimdallarchaeota</taxon>
        <taxon>Candidatus Heimdallarchaeia (ex Rinke et al. 2021) (nom. nud.)</taxon>
        <taxon>Candidatus Heimdallarchaeales</taxon>
        <taxon>Candidatus Heimdallarchaeaceae</taxon>
        <taxon>Candidatus Heimdallarchaeum</taxon>
    </lineage>
</organism>
<name>A0A9Y1FNH8_9ARCH</name>
<dbReference type="InterPro" id="IPR041465">
    <property type="entry name" value="SfsA_N"/>
</dbReference>
<dbReference type="NCBIfam" id="TIGR00230">
    <property type="entry name" value="sfsA"/>
    <property type="match status" value="1"/>
</dbReference>
<dbReference type="Gene3D" id="3.40.1350.60">
    <property type="match status" value="1"/>
</dbReference>
<sequence>MIIEGEYTYARFLDRPNRFLAKIELYSNEKVEYCHVPDPGRLKELLLPGVEVFVRKETRMNRKTKYSLIGVKAENSTWVNIDSQVSNKLFQSDMSKIKDFQNYKILKSEFSFGDSRIDFLLENLKENKQALVEVKSVTLVEKNIAFFPDAPTRRGVKHLKELEKAVQEKKYEAFIVFIVKRSDAKSFSPNWKRDRNFANELVESSKGGVKIIAVRCAFSPEKKELRIMNKIPYVLNSS</sequence>
<dbReference type="HAMAP" id="MF_00095">
    <property type="entry name" value="SfsA"/>
    <property type="match status" value="1"/>
</dbReference>
<dbReference type="PANTHER" id="PTHR30545:SF2">
    <property type="entry name" value="SUGAR FERMENTATION STIMULATION PROTEIN A"/>
    <property type="match status" value="1"/>
</dbReference>
<dbReference type="CDD" id="cd22359">
    <property type="entry name" value="SfsA-like_bacterial"/>
    <property type="match status" value="1"/>
</dbReference>
<accession>A0A9Y1FNH8</accession>
<dbReference type="PANTHER" id="PTHR30545">
    <property type="entry name" value="SUGAR FERMENTATION STIMULATION PROTEIN A"/>
    <property type="match status" value="1"/>
</dbReference>
<dbReference type="GO" id="GO:0003677">
    <property type="term" value="F:DNA binding"/>
    <property type="evidence" value="ECO:0007669"/>
    <property type="project" value="InterPro"/>
</dbReference>
<feature type="domain" description="SfsA N-terminal OB" evidence="3">
    <location>
        <begin position="13"/>
        <end position="81"/>
    </location>
</feature>
<dbReference type="Proteomes" id="UP001200513">
    <property type="component" value="Chromosome"/>
</dbReference>
<dbReference type="InterPro" id="IPR040452">
    <property type="entry name" value="SfsA_C"/>
</dbReference>
<dbReference type="Gene3D" id="2.40.50.580">
    <property type="match status" value="1"/>
</dbReference>
<comment type="similarity">
    <text evidence="1">Belongs to the SfsA family.</text>
</comment>
<dbReference type="EMBL" id="CP084167">
    <property type="protein sequence ID" value="UJG43767.1"/>
    <property type="molecule type" value="Genomic_DNA"/>
</dbReference>
<evidence type="ECO:0000259" key="2">
    <source>
        <dbReference type="Pfam" id="PF03749"/>
    </source>
</evidence>